<sequence length="485" mass="57125">MCKLFIEEVLGCSPLNNRRGLYGDTNAYYGMVEQQGRLALHLHMLIWIRGVLSPQEVQDNILNPESNFQKRIVQWLEGCHMGEFFNGKQSEIYERMKKNETIPDHEDCSTCDDIRIWNTKYREMVDDLIIRSNVHDCEKYLNKDGCRENKYNKCKARFPRPTFTEMQIDTDTGAIRLKKEEAWINMFTSALTYVMRCNTDVTSLSSRTAIKAVVLYISNYITKTPLKTHVIFEVIREMFDKRRIVNLLVVKLEMGAPILAMYLMGQPDHYTDHKFKNLYWKSYVIEAKQPWLDDNEKEAGHKVTLMRHHGRVIGVSPVIDYMYRPLELENVNVCDWATIARRIKIPKSKQRHNNTGIIDEQQDTTDDRPKGGLSFIDGHPLKDTHYLVVDDADEYTIPNFIGETIPRKDNGDRDDYCMTMLTLFKPWRMGLDLKQQGEGWHDAFQRHKFTEKQLRLMKNFNLKYECLDERDDYHAQLRSWSYLST</sequence>
<dbReference type="GeneID" id="85359460"/>
<evidence type="ECO:0000313" key="2">
    <source>
        <dbReference type="Proteomes" id="UP001175211"/>
    </source>
</evidence>
<proteinExistence type="predicted"/>
<dbReference type="EMBL" id="JAUEPS010000082">
    <property type="protein sequence ID" value="KAK0439735.1"/>
    <property type="molecule type" value="Genomic_DNA"/>
</dbReference>
<organism evidence="1 2">
    <name type="scientific">Armillaria tabescens</name>
    <name type="common">Ringless honey mushroom</name>
    <name type="synonym">Agaricus tabescens</name>
    <dbReference type="NCBI Taxonomy" id="1929756"/>
    <lineage>
        <taxon>Eukaryota</taxon>
        <taxon>Fungi</taxon>
        <taxon>Dikarya</taxon>
        <taxon>Basidiomycota</taxon>
        <taxon>Agaricomycotina</taxon>
        <taxon>Agaricomycetes</taxon>
        <taxon>Agaricomycetidae</taxon>
        <taxon>Agaricales</taxon>
        <taxon>Marasmiineae</taxon>
        <taxon>Physalacriaceae</taxon>
        <taxon>Desarmillaria</taxon>
    </lineage>
</organism>
<evidence type="ECO:0000313" key="1">
    <source>
        <dbReference type="EMBL" id="KAK0439735.1"/>
    </source>
</evidence>
<reference evidence="1" key="1">
    <citation type="submission" date="2023-06" db="EMBL/GenBank/DDBJ databases">
        <authorList>
            <consortium name="Lawrence Berkeley National Laboratory"/>
            <person name="Ahrendt S."/>
            <person name="Sahu N."/>
            <person name="Indic B."/>
            <person name="Wong-Bajracharya J."/>
            <person name="Merenyi Z."/>
            <person name="Ke H.-M."/>
            <person name="Monk M."/>
            <person name="Kocsube S."/>
            <person name="Drula E."/>
            <person name="Lipzen A."/>
            <person name="Balint B."/>
            <person name="Henrissat B."/>
            <person name="Andreopoulos B."/>
            <person name="Martin F.M."/>
            <person name="Harder C.B."/>
            <person name="Rigling D."/>
            <person name="Ford K.L."/>
            <person name="Foster G.D."/>
            <person name="Pangilinan J."/>
            <person name="Papanicolaou A."/>
            <person name="Barry K."/>
            <person name="LaButti K."/>
            <person name="Viragh M."/>
            <person name="Koriabine M."/>
            <person name="Yan M."/>
            <person name="Riley R."/>
            <person name="Champramary S."/>
            <person name="Plett K.L."/>
            <person name="Tsai I.J."/>
            <person name="Slot J."/>
            <person name="Sipos G."/>
            <person name="Plett J."/>
            <person name="Nagy L.G."/>
            <person name="Grigoriev I.V."/>
        </authorList>
    </citation>
    <scope>NUCLEOTIDE SEQUENCE</scope>
    <source>
        <strain evidence="1">CCBAS 213</strain>
    </source>
</reference>
<keyword evidence="2" id="KW-1185">Reference proteome</keyword>
<dbReference type="AlphaFoldDB" id="A0AA39JBJ2"/>
<evidence type="ECO:0008006" key="3">
    <source>
        <dbReference type="Google" id="ProtNLM"/>
    </source>
</evidence>
<dbReference type="Proteomes" id="UP001175211">
    <property type="component" value="Unassembled WGS sequence"/>
</dbReference>
<gene>
    <name evidence="1" type="ORF">EV420DRAFT_1623165</name>
</gene>
<comment type="caution">
    <text evidence="1">The sequence shown here is derived from an EMBL/GenBank/DDBJ whole genome shotgun (WGS) entry which is preliminary data.</text>
</comment>
<accession>A0AA39JBJ2</accession>
<protein>
    <recommendedName>
        <fullName evidence="3">Helitron helicase-like domain-containing protein</fullName>
    </recommendedName>
</protein>
<dbReference type="RefSeq" id="XP_060323377.1">
    <property type="nucleotide sequence ID" value="XM_060475912.1"/>
</dbReference>
<name>A0AA39JBJ2_ARMTA</name>